<gene>
    <name evidence="3" type="primary">LOC115626833</name>
</gene>
<evidence type="ECO:0000313" key="2">
    <source>
        <dbReference type="Proteomes" id="UP000504634"/>
    </source>
</evidence>
<dbReference type="Proteomes" id="UP000504634">
    <property type="component" value="Unplaced"/>
</dbReference>
<dbReference type="RefSeq" id="XP_030378187.1">
    <property type="nucleotide sequence ID" value="XM_030522327.1"/>
</dbReference>
<feature type="region of interest" description="Disordered" evidence="1">
    <location>
        <begin position="404"/>
        <end position="461"/>
    </location>
</feature>
<feature type="compositionally biased region" description="Acidic residues" evidence="1">
    <location>
        <begin position="240"/>
        <end position="262"/>
    </location>
</feature>
<dbReference type="InterPro" id="IPR032150">
    <property type="entry name" value="DUF4820"/>
</dbReference>
<dbReference type="AlphaFoldDB" id="A0A6J2TTE3"/>
<evidence type="ECO:0000313" key="3">
    <source>
        <dbReference type="RefSeq" id="XP_030378187.1"/>
    </source>
</evidence>
<proteinExistence type="predicted"/>
<protein>
    <submittedName>
        <fullName evidence="3">Uncharacterized protein LOC115626833 isoform X2</fullName>
    </submittedName>
</protein>
<dbReference type="CTD" id="37164"/>
<reference evidence="3" key="1">
    <citation type="submission" date="2025-08" db="UniProtKB">
        <authorList>
            <consortium name="RefSeq"/>
        </authorList>
    </citation>
    <scope>IDENTIFICATION</scope>
    <source>
        <strain evidence="3">11010-0011.00</strain>
        <tissue evidence="3">Whole body</tissue>
    </source>
</reference>
<accession>A0A6J2TTE3</accession>
<feature type="compositionally biased region" description="Low complexity" evidence="1">
    <location>
        <begin position="431"/>
        <end position="454"/>
    </location>
</feature>
<feature type="region of interest" description="Disordered" evidence="1">
    <location>
        <begin position="1"/>
        <end position="36"/>
    </location>
</feature>
<name>A0A6J2TTE3_DROLE</name>
<feature type="compositionally biased region" description="Basic and acidic residues" evidence="1">
    <location>
        <begin position="279"/>
        <end position="301"/>
    </location>
</feature>
<evidence type="ECO:0000256" key="1">
    <source>
        <dbReference type="SAM" id="MobiDB-lite"/>
    </source>
</evidence>
<feature type="region of interest" description="Disordered" evidence="1">
    <location>
        <begin position="194"/>
        <end position="220"/>
    </location>
</feature>
<sequence length="461" mass="51965">MAQESKGMAVAQKQPHMNDDEDEVRDLQKQQPRSGGIYDKVRRQAERFASTWLGQYVIERADRALKMIEDTAKWSLPRDENACLPERPLPWTLFLWMILVLRLTRIWLSLGALMIGNGPVSPSDVIYFIQTRRRKLRAIRVHGLKVMRQRQQEAAMGSSTNYSQKFAFWWSRAICRPGVQRENSGRLFHIRGGVSEQKSNQNQSQAGQRQPIAKRPRDEDCSIDHNLTIEEMLAKYANENSEDDVDFVPDAEDEENDDDSDSSNDSSNTDSSAETSASELEKHDEHNEKEEKAEVKAKAEPATDLGHNEPITRNGNDHKKPLQAQSSDLAVQSISQQLLPKEDQWKASPGHVSAASTRLYGTSNTVAAGSPSSFNALNNCFGPGSTQKSASDKSYLKIAFSSPIPGAEVQAQTEKTPASDFDSIFMKPYAQPDQPQSQPKSQNPHQQQRNQNQRYRGRNRR</sequence>
<dbReference type="Pfam" id="PF16091">
    <property type="entry name" value="DUF4820"/>
    <property type="match status" value="1"/>
</dbReference>
<feature type="compositionally biased region" description="Low complexity" evidence="1">
    <location>
        <begin position="263"/>
        <end position="278"/>
    </location>
</feature>
<organism evidence="2 3">
    <name type="scientific">Drosophila lebanonensis</name>
    <name type="common">Fruit fly</name>
    <name type="synonym">Scaptodrosophila lebanonensis</name>
    <dbReference type="NCBI Taxonomy" id="7225"/>
    <lineage>
        <taxon>Eukaryota</taxon>
        <taxon>Metazoa</taxon>
        <taxon>Ecdysozoa</taxon>
        <taxon>Arthropoda</taxon>
        <taxon>Hexapoda</taxon>
        <taxon>Insecta</taxon>
        <taxon>Pterygota</taxon>
        <taxon>Neoptera</taxon>
        <taxon>Endopterygota</taxon>
        <taxon>Diptera</taxon>
        <taxon>Brachycera</taxon>
        <taxon>Muscomorpha</taxon>
        <taxon>Ephydroidea</taxon>
        <taxon>Drosophilidae</taxon>
        <taxon>Scaptodrosophila</taxon>
    </lineage>
</organism>
<dbReference type="GeneID" id="115626833"/>
<feature type="region of interest" description="Disordered" evidence="1">
    <location>
        <begin position="240"/>
        <end position="350"/>
    </location>
</feature>
<feature type="compositionally biased region" description="Polar residues" evidence="1">
    <location>
        <begin position="323"/>
        <end position="338"/>
    </location>
</feature>
<feature type="compositionally biased region" description="Polar residues" evidence="1">
    <location>
        <begin position="196"/>
        <end position="208"/>
    </location>
</feature>
<keyword evidence="2" id="KW-1185">Reference proteome</keyword>